<dbReference type="Gene3D" id="1.25.40.20">
    <property type="entry name" value="Ankyrin repeat-containing domain"/>
    <property type="match status" value="1"/>
</dbReference>
<dbReference type="Gene3D" id="3.40.50.150">
    <property type="entry name" value="Vaccinia Virus protein VP39"/>
    <property type="match status" value="1"/>
</dbReference>
<dbReference type="InterPro" id="IPR036770">
    <property type="entry name" value="Ankyrin_rpt-contain_sf"/>
</dbReference>
<reference evidence="3 4" key="1">
    <citation type="journal article" date="2015" name="Plant Cell">
        <title>Oil accumulation by the oleaginous diatom Fistulifera solaris as revealed by the genome and transcriptome.</title>
        <authorList>
            <person name="Tanaka T."/>
            <person name="Maeda Y."/>
            <person name="Veluchamy A."/>
            <person name="Tanaka M."/>
            <person name="Abida H."/>
            <person name="Marechal E."/>
            <person name="Bowler C."/>
            <person name="Muto M."/>
            <person name="Sunaga Y."/>
            <person name="Tanaka M."/>
            <person name="Yoshino T."/>
            <person name="Taniguchi T."/>
            <person name="Fukuda Y."/>
            <person name="Nemoto M."/>
            <person name="Matsumoto M."/>
            <person name="Wong P.S."/>
            <person name="Aburatani S."/>
            <person name="Fujibuchi W."/>
        </authorList>
    </citation>
    <scope>NUCLEOTIDE SEQUENCE [LARGE SCALE GENOMIC DNA]</scope>
    <source>
        <strain evidence="3 4">JPCC DA0580</strain>
    </source>
</reference>
<protein>
    <submittedName>
        <fullName evidence="3">Methyltransferase-like protein 6</fullName>
    </submittedName>
</protein>
<organism evidence="3 4">
    <name type="scientific">Fistulifera solaris</name>
    <name type="common">Oleaginous diatom</name>
    <dbReference type="NCBI Taxonomy" id="1519565"/>
    <lineage>
        <taxon>Eukaryota</taxon>
        <taxon>Sar</taxon>
        <taxon>Stramenopiles</taxon>
        <taxon>Ochrophyta</taxon>
        <taxon>Bacillariophyta</taxon>
        <taxon>Bacillariophyceae</taxon>
        <taxon>Bacillariophycidae</taxon>
        <taxon>Naviculales</taxon>
        <taxon>Naviculaceae</taxon>
        <taxon>Fistulifera</taxon>
    </lineage>
</organism>
<dbReference type="GO" id="GO:0032259">
    <property type="term" value="P:methylation"/>
    <property type="evidence" value="ECO:0007669"/>
    <property type="project" value="UniProtKB-KW"/>
</dbReference>
<comment type="caution">
    <text evidence="3">The sequence shown here is derived from an EMBL/GenBank/DDBJ whole genome shotgun (WGS) entry which is preliminary data.</text>
</comment>
<dbReference type="PANTHER" id="PTHR32379">
    <property type="entry name" value="GUANIDINOACETATE N-METHYLTRANSFERASE"/>
    <property type="match status" value="1"/>
</dbReference>
<dbReference type="OrthoDB" id="19014at2759"/>
<dbReference type="GO" id="GO:0005634">
    <property type="term" value="C:nucleus"/>
    <property type="evidence" value="ECO:0007669"/>
    <property type="project" value="TreeGrafter"/>
</dbReference>
<dbReference type="SUPFAM" id="SSF48403">
    <property type="entry name" value="Ankyrin repeat"/>
    <property type="match status" value="1"/>
</dbReference>
<keyword evidence="3" id="KW-0489">Methyltransferase</keyword>
<evidence type="ECO:0000313" key="3">
    <source>
        <dbReference type="EMBL" id="GAX10658.1"/>
    </source>
</evidence>
<feature type="region of interest" description="Disordered" evidence="2">
    <location>
        <begin position="114"/>
        <end position="135"/>
    </location>
</feature>
<proteinExistence type="predicted"/>
<gene>
    <name evidence="3" type="ORF">FisN_14Lh166</name>
</gene>
<evidence type="ECO:0000313" key="4">
    <source>
        <dbReference type="Proteomes" id="UP000198406"/>
    </source>
</evidence>
<dbReference type="InterPro" id="IPR029063">
    <property type="entry name" value="SAM-dependent_MTases_sf"/>
</dbReference>
<dbReference type="Proteomes" id="UP000198406">
    <property type="component" value="Unassembled WGS sequence"/>
</dbReference>
<dbReference type="PROSITE" id="PS50297">
    <property type="entry name" value="ANK_REP_REGION"/>
    <property type="match status" value="1"/>
</dbReference>
<keyword evidence="4" id="KW-1185">Reference proteome</keyword>
<accession>A0A1Z5JA13</accession>
<dbReference type="AlphaFoldDB" id="A0A1Z5JA13"/>
<dbReference type="EMBL" id="BDSP01000022">
    <property type="protein sequence ID" value="GAX10658.1"/>
    <property type="molecule type" value="Genomic_DNA"/>
</dbReference>
<feature type="repeat" description="ANK" evidence="1">
    <location>
        <begin position="41"/>
        <end position="73"/>
    </location>
</feature>
<sequence length="273" mass="30182">MEPDPQKVKDMLEACSSGKLHVVDTLLKENPVYASQQDLETGASPLMAAATAGNLALCQHLLESGAPWNAVDRQGQCAGNYATTAEHWAIVNLLVEWGTRAELILGAIERTSRDRNAISPSPAPHTPVEHEPSTKPDYLRQRLQYTEDGQALLDDDNDAVMMEWERPLMKAHAQVLMDGPGKRVMNIGFGMGIIDSALQDLQPELHIIVEAHPDVYKRMLASGWDKKPNVRICFGKWQDCLPKLIAEGVQMDGVFYDTVSGILNFILNNTNIN</sequence>
<evidence type="ECO:0000256" key="1">
    <source>
        <dbReference type="PROSITE-ProRule" id="PRU00023"/>
    </source>
</evidence>
<keyword evidence="3" id="KW-0808">Transferase</keyword>
<dbReference type="SUPFAM" id="SSF53335">
    <property type="entry name" value="S-adenosyl-L-methionine-dependent methyltransferases"/>
    <property type="match status" value="1"/>
</dbReference>
<dbReference type="GO" id="GO:0005737">
    <property type="term" value="C:cytoplasm"/>
    <property type="evidence" value="ECO:0007669"/>
    <property type="project" value="TreeGrafter"/>
</dbReference>
<keyword evidence="1" id="KW-0040">ANK repeat</keyword>
<dbReference type="PROSITE" id="PS50088">
    <property type="entry name" value="ANK_REPEAT"/>
    <property type="match status" value="1"/>
</dbReference>
<name>A0A1Z5JA13_FISSO</name>
<dbReference type="PANTHER" id="PTHR32379:SF1">
    <property type="entry name" value="GUANIDINOACETATE N-METHYLTRANSFERASE"/>
    <property type="match status" value="1"/>
</dbReference>
<dbReference type="GO" id="GO:0008757">
    <property type="term" value="F:S-adenosylmethionine-dependent methyltransferase activity"/>
    <property type="evidence" value="ECO:0007669"/>
    <property type="project" value="TreeGrafter"/>
</dbReference>
<dbReference type="InterPro" id="IPR002110">
    <property type="entry name" value="Ankyrin_rpt"/>
</dbReference>
<dbReference type="InParanoid" id="A0A1Z5JA13"/>
<evidence type="ECO:0000256" key="2">
    <source>
        <dbReference type="SAM" id="MobiDB-lite"/>
    </source>
</evidence>
<dbReference type="Pfam" id="PF12796">
    <property type="entry name" value="Ank_2"/>
    <property type="match status" value="1"/>
</dbReference>
<dbReference type="InterPro" id="IPR051038">
    <property type="entry name" value="RMT2/GAMT_Mtase"/>
</dbReference>